<evidence type="ECO:0000256" key="1">
    <source>
        <dbReference type="SAM" id="MobiDB-lite"/>
    </source>
</evidence>
<feature type="domain" description="Sulfotransferase" evidence="3">
    <location>
        <begin position="166"/>
        <end position="402"/>
    </location>
</feature>
<dbReference type="Pfam" id="PF00685">
    <property type="entry name" value="Sulfotransfer_1"/>
    <property type="match status" value="1"/>
</dbReference>
<evidence type="ECO:0000256" key="2">
    <source>
        <dbReference type="SAM" id="Phobius"/>
    </source>
</evidence>
<dbReference type="OrthoDB" id="8068875at2759"/>
<evidence type="ECO:0000259" key="3">
    <source>
        <dbReference type="Pfam" id="PF00685"/>
    </source>
</evidence>
<gene>
    <name evidence="4" type="ORF">HOLleu_08982</name>
</gene>
<reference evidence="4" key="1">
    <citation type="submission" date="2021-10" db="EMBL/GenBank/DDBJ databases">
        <title>Tropical sea cucumber genome reveals ecological adaptation and Cuvierian tubules defense mechanism.</title>
        <authorList>
            <person name="Chen T."/>
        </authorList>
    </citation>
    <scope>NUCLEOTIDE SEQUENCE</scope>
    <source>
        <strain evidence="4">Nanhai2018</strain>
        <tissue evidence="4">Muscle</tissue>
    </source>
</reference>
<dbReference type="PANTHER" id="PTHR15723">
    <property type="entry name" value="CARBOHYDRATE SULFOTRANSFERASE 15"/>
    <property type="match status" value="1"/>
</dbReference>
<dbReference type="Proteomes" id="UP001152320">
    <property type="component" value="Chromosome 3"/>
</dbReference>
<evidence type="ECO:0000313" key="5">
    <source>
        <dbReference type="Proteomes" id="UP001152320"/>
    </source>
</evidence>
<keyword evidence="2" id="KW-0472">Membrane</keyword>
<feature type="region of interest" description="Disordered" evidence="1">
    <location>
        <begin position="221"/>
        <end position="241"/>
    </location>
</feature>
<name>A0A9Q1CJ29_HOLLE</name>
<organism evidence="4 5">
    <name type="scientific">Holothuria leucospilota</name>
    <name type="common">Black long sea cucumber</name>
    <name type="synonym">Mertensiothuria leucospilota</name>
    <dbReference type="NCBI Taxonomy" id="206669"/>
    <lineage>
        <taxon>Eukaryota</taxon>
        <taxon>Metazoa</taxon>
        <taxon>Echinodermata</taxon>
        <taxon>Eleutherozoa</taxon>
        <taxon>Echinozoa</taxon>
        <taxon>Holothuroidea</taxon>
        <taxon>Aspidochirotacea</taxon>
        <taxon>Aspidochirotida</taxon>
        <taxon>Holothuriidae</taxon>
        <taxon>Holothuria</taxon>
    </lineage>
</organism>
<keyword evidence="2" id="KW-1133">Transmembrane helix</keyword>
<dbReference type="InterPro" id="IPR000863">
    <property type="entry name" value="Sulfotransferase_dom"/>
</dbReference>
<dbReference type="AlphaFoldDB" id="A0A9Q1CJ29"/>
<dbReference type="PANTHER" id="PTHR15723:SF0">
    <property type="entry name" value="CARBOHYDRATE SULFOTRANSFERASE 15"/>
    <property type="match status" value="1"/>
</dbReference>
<proteinExistence type="predicted"/>
<dbReference type="GO" id="GO:0019319">
    <property type="term" value="P:hexose biosynthetic process"/>
    <property type="evidence" value="ECO:0007669"/>
    <property type="project" value="TreeGrafter"/>
</dbReference>
<dbReference type="SUPFAM" id="SSF52540">
    <property type="entry name" value="P-loop containing nucleoside triphosphate hydrolases"/>
    <property type="match status" value="1"/>
</dbReference>
<keyword evidence="2" id="KW-0812">Transmembrane</keyword>
<comment type="caution">
    <text evidence="4">The sequence shown here is derived from an EMBL/GenBank/DDBJ whole genome shotgun (WGS) entry which is preliminary data.</text>
</comment>
<feature type="compositionally biased region" description="Polar residues" evidence="1">
    <location>
        <begin position="228"/>
        <end position="241"/>
    </location>
</feature>
<dbReference type="EMBL" id="JAIZAY010000003">
    <property type="protein sequence ID" value="KAJ8045876.1"/>
    <property type="molecule type" value="Genomic_DNA"/>
</dbReference>
<accession>A0A9Q1CJ29</accession>
<sequence>MLGGNMSTEASTANAVKTSLKAFRVSNIFLALVFVIVCYTFYKETNDFRLTRNHNHVDGRTHKSYHDTNGNVTHITNGTVNKLTTSSRTEFQGKYIESKEETDRLIEQTTTHQNNGILDGAEIPVELFKMEPQIFKFVGQKRLPNHKNPCWYDNLSGKTLLCVPYFFLLGVTKCGTSDVWEKLSFHPQIVRQVDKESHWWTQGRYGKRRSFSLELRRGTKDLDKPTKRNSNSSTMVIGDGSPSTFWDNHNWRSDFPGSTQGPPYIVADLIHAVDPDAKLIVIFRDPVSRMYSSYNFFKGKSASPEEFHHKVVERIGIFQRCLSVNSLRACAYQDIVNFHPKNRDNSMMQLRIGIYHVFLEDWLRIFPKNQLFILELEDWNNRCTQILPEMFEFLNLERLSDMSIKLSCSRPPRNKAKFEVKPVLPETKKILEKFYQPYNLRLYEMLQDSRFNWTYLV</sequence>
<evidence type="ECO:0000313" key="4">
    <source>
        <dbReference type="EMBL" id="KAJ8045876.1"/>
    </source>
</evidence>
<dbReference type="InterPro" id="IPR027417">
    <property type="entry name" value="P-loop_NTPase"/>
</dbReference>
<keyword evidence="5" id="KW-1185">Reference proteome</keyword>
<dbReference type="InterPro" id="IPR052654">
    <property type="entry name" value="CS_Sulfotransferase"/>
</dbReference>
<protein>
    <submittedName>
        <fullName evidence="4">Carbohydrate sulfotransferase 15</fullName>
    </submittedName>
</protein>
<dbReference type="GO" id="GO:0050659">
    <property type="term" value="F:N-acetylgalactosamine 4-sulfate 6-O-sulfotransferase activity"/>
    <property type="evidence" value="ECO:0007669"/>
    <property type="project" value="TreeGrafter"/>
</dbReference>
<dbReference type="Gene3D" id="3.40.50.300">
    <property type="entry name" value="P-loop containing nucleotide triphosphate hydrolases"/>
    <property type="match status" value="1"/>
</dbReference>
<feature type="transmembrane region" description="Helical" evidence="2">
    <location>
        <begin position="22"/>
        <end position="42"/>
    </location>
</feature>